<accession>B7J882</accession>
<evidence type="ECO:0000313" key="2">
    <source>
        <dbReference type="Proteomes" id="UP000001362"/>
    </source>
</evidence>
<evidence type="ECO:0000313" key="1">
    <source>
        <dbReference type="EMBL" id="ACK78850.1"/>
    </source>
</evidence>
<dbReference type="Proteomes" id="UP000001362">
    <property type="component" value="Chromosome"/>
</dbReference>
<protein>
    <submittedName>
        <fullName evidence="1">Uncharacterized protein</fullName>
    </submittedName>
</protein>
<dbReference type="HOGENOM" id="CLU_3362681_0_0_6"/>
<sequence>MSALRFLSYRGIGSNRDDASQITLITVVGWNAVLV</sequence>
<dbReference type="KEGG" id="afr:AFE_1134"/>
<dbReference type="AlphaFoldDB" id="B7J882"/>
<proteinExistence type="predicted"/>
<reference evidence="1 2" key="1">
    <citation type="journal article" date="2008" name="BMC Genomics">
        <title>Acidithiobacillus ferrooxidans metabolism: from genome sequence to industrial applications.</title>
        <authorList>
            <person name="Valdes J."/>
            <person name="Pedroso I."/>
            <person name="Quatrini R."/>
            <person name="Dodson R.J."/>
            <person name="Tettelin H."/>
            <person name="Blake R.II."/>
            <person name="Eisen J.A."/>
            <person name="Holmes D.S."/>
        </authorList>
    </citation>
    <scope>NUCLEOTIDE SEQUENCE [LARGE SCALE GENOMIC DNA]</scope>
    <source>
        <strain evidence="2">ATCC 23270 / DSM 14882 / CIP 104768 / NCIMB 8455</strain>
    </source>
</reference>
<gene>
    <name evidence="1" type="ordered locus">AFE_1134</name>
</gene>
<organism evidence="1 2">
    <name type="scientific">Acidithiobacillus ferrooxidans (strain ATCC 23270 / DSM 14882 / CIP 104768 / NCIMB 8455)</name>
    <name type="common">Ferrobacillus ferrooxidans (strain ATCC 23270)</name>
    <dbReference type="NCBI Taxonomy" id="243159"/>
    <lineage>
        <taxon>Bacteria</taxon>
        <taxon>Pseudomonadati</taxon>
        <taxon>Pseudomonadota</taxon>
        <taxon>Acidithiobacillia</taxon>
        <taxon>Acidithiobacillales</taxon>
        <taxon>Acidithiobacillaceae</taxon>
        <taxon>Acidithiobacillus</taxon>
    </lineage>
</organism>
<dbReference type="PaxDb" id="243159-AFE_1134"/>
<name>B7J882_ACIF2</name>
<dbReference type="STRING" id="243159.AFE_1134"/>
<keyword evidence="2" id="KW-1185">Reference proteome</keyword>
<dbReference type="EMBL" id="CP001219">
    <property type="protein sequence ID" value="ACK78850.1"/>
    <property type="molecule type" value="Genomic_DNA"/>
</dbReference>